<dbReference type="InterPro" id="IPR000209">
    <property type="entry name" value="Peptidase_S8/S53_dom"/>
</dbReference>
<keyword evidence="6" id="KW-1185">Reference proteome</keyword>
<name>A0A9W6GXH8_9HYPH</name>
<evidence type="ECO:0000259" key="4">
    <source>
        <dbReference type="Pfam" id="PF00082"/>
    </source>
</evidence>
<dbReference type="Gene3D" id="3.40.50.200">
    <property type="entry name" value="Peptidase S8/S53 domain"/>
    <property type="match status" value="1"/>
</dbReference>
<dbReference type="EMBL" id="BSEC01000001">
    <property type="protein sequence ID" value="GLI94684.1"/>
    <property type="molecule type" value="Genomic_DNA"/>
</dbReference>
<proteinExistence type="predicted"/>
<accession>A0A9W6GXH8</accession>
<dbReference type="InterPro" id="IPR015500">
    <property type="entry name" value="Peptidase_S8_subtilisin-rel"/>
</dbReference>
<keyword evidence="3" id="KW-0720">Serine protease</keyword>
<keyword evidence="2" id="KW-0378">Hydrolase</keyword>
<dbReference type="CDD" id="cd04847">
    <property type="entry name" value="Peptidases_S8_Subtilisin_like_2"/>
    <property type="match status" value="1"/>
</dbReference>
<evidence type="ECO:0000313" key="6">
    <source>
        <dbReference type="Proteomes" id="UP001144323"/>
    </source>
</evidence>
<protein>
    <recommendedName>
        <fullName evidence="4">Peptidase S8/S53 domain-containing protein</fullName>
    </recommendedName>
</protein>
<evidence type="ECO:0000256" key="2">
    <source>
        <dbReference type="ARBA" id="ARBA00022801"/>
    </source>
</evidence>
<dbReference type="InterPro" id="IPR034074">
    <property type="entry name" value="Y4bN_pept_dom"/>
</dbReference>
<dbReference type="GO" id="GO:0006508">
    <property type="term" value="P:proteolysis"/>
    <property type="evidence" value="ECO:0007669"/>
    <property type="project" value="UniProtKB-KW"/>
</dbReference>
<evidence type="ECO:0000256" key="3">
    <source>
        <dbReference type="ARBA" id="ARBA00022825"/>
    </source>
</evidence>
<dbReference type="GO" id="GO:0004252">
    <property type="term" value="F:serine-type endopeptidase activity"/>
    <property type="evidence" value="ECO:0007669"/>
    <property type="project" value="InterPro"/>
</dbReference>
<keyword evidence="1" id="KW-0645">Protease</keyword>
<dbReference type="SUPFAM" id="SSF52743">
    <property type="entry name" value="Subtilisin-like"/>
    <property type="match status" value="1"/>
</dbReference>
<gene>
    <name evidence="5" type="ORF">LMG27198_36760</name>
</gene>
<dbReference type="InterPro" id="IPR036852">
    <property type="entry name" value="Peptidase_S8/S53_dom_sf"/>
</dbReference>
<evidence type="ECO:0000256" key="1">
    <source>
        <dbReference type="ARBA" id="ARBA00022670"/>
    </source>
</evidence>
<dbReference type="PRINTS" id="PR00723">
    <property type="entry name" value="SUBTILISIN"/>
</dbReference>
<evidence type="ECO:0000313" key="5">
    <source>
        <dbReference type="EMBL" id="GLI94684.1"/>
    </source>
</evidence>
<feature type="domain" description="Peptidase S8/S53" evidence="4">
    <location>
        <begin position="263"/>
        <end position="590"/>
    </location>
</feature>
<comment type="caution">
    <text evidence="5">The sequence shown here is derived from an EMBL/GenBank/DDBJ whole genome shotgun (WGS) entry which is preliminary data.</text>
</comment>
<dbReference type="Pfam" id="PF00082">
    <property type="entry name" value="Peptidase_S8"/>
    <property type="match status" value="1"/>
</dbReference>
<dbReference type="Proteomes" id="UP001144323">
    <property type="component" value="Unassembled WGS sequence"/>
</dbReference>
<sequence length="636" mass="68307">MPVERPHLIVAATGPKLEFGTKGGGGRPLQPPAVQNRAAAARRVLREVKAIIRSAGLDRDPLMDEGRLPMTVRATTDWGVSDAIPGPRRNEVLSAVGYAMKARVNVALDPSTIENFETAAEKYVEYEPDSPRKPHHFNFFEAQPSIGLTTVADLWVSQHPLPELDTEIPWEVWLQPASEPRFRETLEIMGLKARRAIAFADVRVIGLSGTRRVFERLARGASIAQLRPASSLNSNIFQVPSGVQTAAVQAAARRITPAPQHSPAVCLLDTGVKADHPLLRTSIGYRGAVGGGGLDDWDGHGTQMAGIALFENLPEIVAERTPVQLTIGIESLSVQPPPGVVVGANLPAERVRQAVDSVEAAINRTRTFCFAMNAPDEPDDGGPSSLSSEVDELAFDVAGPRLFCVSAGNLTGTAAAGDYAALNETTGILSPAQAWNALTVAACTDLVSVPETHQPVASEGDLCPWSRTAVNWERRHKPPSKPDVVFEGGNQMIDIVSAAIGPHVDLCLLTTSSDSAAPLTLTGQTSAATAAVAGLCAKLQAEYPMLWPETIRGLVIHSCEHTEAMRARATAVARLRGSYQQAILERFGYGRPDRRRAMENAEDALTLITQCSLRPLRLNDDGNRAILGQMRYHTLP</sequence>
<dbReference type="AlphaFoldDB" id="A0A9W6GXH8"/>
<reference evidence="5" key="1">
    <citation type="journal article" date="2023" name="Int. J. Syst. Evol. Microbiol.">
        <title>Methylocystis iwaonis sp. nov., a type II methane-oxidizing bacterium from surface soil of a rice paddy field in Japan, and emended description of the genus Methylocystis (ex Whittenbury et al. 1970) Bowman et al. 1993.</title>
        <authorList>
            <person name="Kaise H."/>
            <person name="Sawadogo J.B."/>
            <person name="Alam M.S."/>
            <person name="Ueno C."/>
            <person name="Dianou D."/>
            <person name="Shinjo R."/>
            <person name="Asakawa S."/>
        </authorList>
    </citation>
    <scope>NUCLEOTIDE SEQUENCE</scope>
    <source>
        <strain evidence="5">LMG27198</strain>
    </source>
</reference>
<organism evidence="5 6">
    <name type="scientific">Methylocystis echinoides</name>
    <dbReference type="NCBI Taxonomy" id="29468"/>
    <lineage>
        <taxon>Bacteria</taxon>
        <taxon>Pseudomonadati</taxon>
        <taxon>Pseudomonadota</taxon>
        <taxon>Alphaproteobacteria</taxon>
        <taxon>Hyphomicrobiales</taxon>
        <taxon>Methylocystaceae</taxon>
        <taxon>Methylocystis</taxon>
    </lineage>
</organism>